<dbReference type="InterPro" id="IPR003347">
    <property type="entry name" value="JmjC_dom"/>
</dbReference>
<evidence type="ECO:0000256" key="18">
    <source>
        <dbReference type="ARBA" id="ARBA00082907"/>
    </source>
</evidence>
<evidence type="ECO:0000256" key="17">
    <source>
        <dbReference type="ARBA" id="ARBA00068725"/>
    </source>
</evidence>
<dbReference type="GeneTree" id="ENSGT00940000158074"/>
<evidence type="ECO:0000256" key="15">
    <source>
        <dbReference type="ARBA" id="ARBA00049800"/>
    </source>
</evidence>
<protein>
    <recommendedName>
        <fullName evidence="17">Lysine-specific demethylase 8</fullName>
        <ecNumber evidence="3">1.14.11.27</ecNumber>
    </recommendedName>
    <alternativeName>
        <fullName evidence="15">JmjC domain-containing protein 5</fullName>
    </alternativeName>
    <alternativeName>
        <fullName evidence="18">Jumonji domain-containing protein 5</fullName>
    </alternativeName>
</protein>
<organism evidence="21 22">
    <name type="scientific">Denticeps clupeoides</name>
    <name type="common">denticle herring</name>
    <dbReference type="NCBI Taxonomy" id="299321"/>
    <lineage>
        <taxon>Eukaryota</taxon>
        <taxon>Metazoa</taxon>
        <taxon>Chordata</taxon>
        <taxon>Craniata</taxon>
        <taxon>Vertebrata</taxon>
        <taxon>Euteleostomi</taxon>
        <taxon>Actinopterygii</taxon>
        <taxon>Neopterygii</taxon>
        <taxon>Teleostei</taxon>
        <taxon>Clupei</taxon>
        <taxon>Clupeiformes</taxon>
        <taxon>Denticipitoidei</taxon>
        <taxon>Denticipitidae</taxon>
        <taxon>Denticeps</taxon>
    </lineage>
</organism>
<dbReference type="GO" id="GO:0140680">
    <property type="term" value="F:histone H3K36me/H3K36me2 demethylase activity"/>
    <property type="evidence" value="ECO:0007669"/>
    <property type="project" value="UniProtKB-EC"/>
</dbReference>
<comment type="subcellular location">
    <subcellularLocation>
        <location evidence="2">Nucleus</location>
    </subcellularLocation>
</comment>
<keyword evidence="6" id="KW-0223">Dioxygenase</keyword>
<keyword evidence="5" id="KW-0156">Chromatin regulator</keyword>
<dbReference type="Gene3D" id="2.60.120.650">
    <property type="entry name" value="Cupin"/>
    <property type="match status" value="1"/>
</dbReference>
<dbReference type="GO" id="GO:0005634">
    <property type="term" value="C:nucleus"/>
    <property type="evidence" value="ECO:0007669"/>
    <property type="project" value="UniProtKB-SubCell"/>
</dbReference>
<evidence type="ECO:0000256" key="10">
    <source>
        <dbReference type="ARBA" id="ARBA00023108"/>
    </source>
</evidence>
<accession>A0AAY4CSS0</accession>
<reference evidence="21" key="2">
    <citation type="submission" date="2025-08" db="UniProtKB">
        <authorList>
            <consortium name="Ensembl"/>
        </authorList>
    </citation>
    <scope>IDENTIFICATION</scope>
</reference>
<reference evidence="21 22" key="1">
    <citation type="submission" date="2020-06" db="EMBL/GenBank/DDBJ databases">
        <authorList>
            <consortium name="Wellcome Sanger Institute Data Sharing"/>
        </authorList>
    </citation>
    <scope>NUCLEOTIDE SEQUENCE [LARGE SCALE GENOMIC DNA]</scope>
</reference>
<evidence type="ECO:0000256" key="3">
    <source>
        <dbReference type="ARBA" id="ARBA00013246"/>
    </source>
</evidence>
<evidence type="ECO:0000256" key="13">
    <source>
        <dbReference type="ARBA" id="ARBA00023306"/>
    </source>
</evidence>
<dbReference type="GO" id="GO:0048511">
    <property type="term" value="P:rhythmic process"/>
    <property type="evidence" value="ECO:0007669"/>
    <property type="project" value="UniProtKB-KW"/>
</dbReference>
<comment type="cofactor">
    <cofactor evidence="1">
        <name>Fe(2+)</name>
        <dbReference type="ChEBI" id="CHEBI:29033"/>
    </cofactor>
</comment>
<name>A0AAY4CSS0_9TELE</name>
<comment type="function">
    <text evidence="16">Histone demethylase required for G2/M phase cell cycle progression. Specifically demethylates dimethylated 'Lys-36' (H3K36me2) of histone H3, an epigenetic repressive mark, thereby acting as a transcription activator. May play a role in the regulation of the circadian clock.</text>
</comment>
<evidence type="ECO:0000259" key="20">
    <source>
        <dbReference type="PROSITE" id="PS51184"/>
    </source>
</evidence>
<reference evidence="21" key="3">
    <citation type="submission" date="2025-09" db="UniProtKB">
        <authorList>
            <consortium name="Ensembl"/>
        </authorList>
    </citation>
    <scope>IDENTIFICATION</scope>
</reference>
<keyword evidence="4" id="KW-0479">Metal-binding</keyword>
<comment type="catalytic activity">
    <reaction evidence="14">
        <text>N(6),N(6)-dimethyl-L-lysyl(36)-[histone H3] + 2 2-oxoglutarate + 2 O2 = L-lysyl(36)-[histone H3] + 2 formaldehyde + 2 succinate + 2 CO2</text>
        <dbReference type="Rhea" id="RHEA:42032"/>
        <dbReference type="Rhea" id="RHEA-COMP:9785"/>
        <dbReference type="Rhea" id="RHEA-COMP:9787"/>
        <dbReference type="ChEBI" id="CHEBI:15379"/>
        <dbReference type="ChEBI" id="CHEBI:16526"/>
        <dbReference type="ChEBI" id="CHEBI:16810"/>
        <dbReference type="ChEBI" id="CHEBI:16842"/>
        <dbReference type="ChEBI" id="CHEBI:29969"/>
        <dbReference type="ChEBI" id="CHEBI:30031"/>
        <dbReference type="ChEBI" id="CHEBI:61976"/>
        <dbReference type="EC" id="1.14.11.27"/>
    </reaction>
</comment>
<proteinExistence type="predicted"/>
<dbReference type="GO" id="GO:0003682">
    <property type="term" value="F:chromatin binding"/>
    <property type="evidence" value="ECO:0007669"/>
    <property type="project" value="UniProtKB-ARBA"/>
</dbReference>
<keyword evidence="22" id="KW-1185">Reference proteome</keyword>
<keyword evidence="9" id="KW-0805">Transcription regulation</keyword>
<dbReference type="Ensembl" id="ENSDCDT00010044854.1">
    <property type="protein sequence ID" value="ENSDCDP00010035769.1"/>
    <property type="gene ID" value="ENSDCDG00010023292.1"/>
</dbReference>
<keyword evidence="11" id="KW-0804">Transcription</keyword>
<keyword evidence="8" id="KW-0408">Iron</keyword>
<evidence type="ECO:0000256" key="14">
    <source>
        <dbReference type="ARBA" id="ARBA00047915"/>
    </source>
</evidence>
<evidence type="ECO:0000256" key="7">
    <source>
        <dbReference type="ARBA" id="ARBA00023002"/>
    </source>
</evidence>
<dbReference type="PROSITE" id="PS51184">
    <property type="entry name" value="JMJC"/>
    <property type="match status" value="1"/>
</dbReference>
<keyword evidence="10" id="KW-0090">Biological rhythms</keyword>
<dbReference type="FunFam" id="2.60.120.650:FF:000019">
    <property type="entry name" value="Bifunctional peptidase and arginyl-hydroxylase JMJD5"/>
    <property type="match status" value="1"/>
</dbReference>
<dbReference type="GO" id="GO:0046872">
    <property type="term" value="F:metal ion binding"/>
    <property type="evidence" value="ECO:0007669"/>
    <property type="project" value="UniProtKB-KW"/>
</dbReference>
<dbReference type="Pfam" id="PF13621">
    <property type="entry name" value="Cupin_8"/>
    <property type="match status" value="1"/>
</dbReference>
<dbReference type="EC" id="1.14.11.27" evidence="3"/>
<dbReference type="Proteomes" id="UP000694580">
    <property type="component" value="Chromosome 7"/>
</dbReference>
<gene>
    <name evidence="21" type="primary">KDM8</name>
</gene>
<evidence type="ECO:0000313" key="22">
    <source>
        <dbReference type="Proteomes" id="UP000694580"/>
    </source>
</evidence>
<evidence type="ECO:0000256" key="12">
    <source>
        <dbReference type="ARBA" id="ARBA00023242"/>
    </source>
</evidence>
<evidence type="ECO:0000256" key="11">
    <source>
        <dbReference type="ARBA" id="ARBA00023163"/>
    </source>
</evidence>
<evidence type="ECO:0000256" key="5">
    <source>
        <dbReference type="ARBA" id="ARBA00022853"/>
    </source>
</evidence>
<dbReference type="PANTHER" id="PTHR12461:SF106">
    <property type="entry name" value="BIFUNCTIONAL PEPTIDASE AND ARGINYL-HYDROXYLASE JMJD5"/>
    <property type="match status" value="1"/>
</dbReference>
<evidence type="ECO:0000256" key="19">
    <source>
        <dbReference type="SAM" id="MobiDB-lite"/>
    </source>
</evidence>
<feature type="region of interest" description="Disordered" evidence="19">
    <location>
        <begin position="155"/>
        <end position="176"/>
    </location>
</feature>
<feature type="domain" description="JmjC" evidence="20">
    <location>
        <begin position="285"/>
        <end position="421"/>
    </location>
</feature>
<evidence type="ECO:0000256" key="16">
    <source>
        <dbReference type="ARBA" id="ARBA00059090"/>
    </source>
</evidence>
<dbReference type="InterPro" id="IPR041667">
    <property type="entry name" value="Cupin_8"/>
</dbReference>
<sequence length="421" mass="48232">TKSDVTPPSSRFLKWRMADVWRDVRSLLPAAESDFPLEFGEDVDPGLVAVMARARRRLYVAASPSRDPWARVVLDFSWEKLNAGTWRDVGAEWRRVYAYGCLFEAGGLCRGDPTPARVREAIRACDMGLLMGAPIMGDVLHRLVGVLRKKLDACRPEQAHHTEEPRVKRPKKDSDRMPVISEAKSVRRMRCPSLERFRSEFLDTREPVILEGTTDHWPAFKDHEWSIDYLRTVAGCRTVPVEVGSRYTDEDWSQTLITLNDFIDHYVLGEDGTGTGYLAQHQLFDQVPELKEDIRIPDYCCLGEGAEDDITINAWFGPVGTVSPLHQDPQQNFLAQVVGRKFVRLYSPEESKNLYPHQSELLHNTSQVDVEDPDAERFPDFLKAPYQECVLQPGDVLFIPVKHWHYIRSLDLSFSVSFWWS</sequence>
<evidence type="ECO:0000256" key="4">
    <source>
        <dbReference type="ARBA" id="ARBA00022723"/>
    </source>
</evidence>
<evidence type="ECO:0000256" key="6">
    <source>
        <dbReference type="ARBA" id="ARBA00022964"/>
    </source>
</evidence>
<evidence type="ECO:0000313" key="21">
    <source>
        <dbReference type="Ensembl" id="ENSDCDP00010035769.1"/>
    </source>
</evidence>
<dbReference type="AlphaFoldDB" id="A0AAY4CSS0"/>
<keyword evidence="13" id="KW-0131">Cell cycle</keyword>
<evidence type="ECO:0000256" key="9">
    <source>
        <dbReference type="ARBA" id="ARBA00023015"/>
    </source>
</evidence>
<dbReference type="PANTHER" id="PTHR12461">
    <property type="entry name" value="HYPOXIA-INDUCIBLE FACTOR 1 ALPHA INHIBITOR-RELATED"/>
    <property type="match status" value="1"/>
</dbReference>
<keyword evidence="12" id="KW-0539">Nucleus</keyword>
<evidence type="ECO:0000256" key="2">
    <source>
        <dbReference type="ARBA" id="ARBA00004123"/>
    </source>
</evidence>
<dbReference type="GO" id="GO:0010468">
    <property type="term" value="P:regulation of gene expression"/>
    <property type="evidence" value="ECO:0007669"/>
    <property type="project" value="UniProtKB-ARBA"/>
</dbReference>
<evidence type="ECO:0000256" key="1">
    <source>
        <dbReference type="ARBA" id="ARBA00001954"/>
    </source>
</evidence>
<dbReference type="SUPFAM" id="SSF51197">
    <property type="entry name" value="Clavaminate synthase-like"/>
    <property type="match status" value="1"/>
</dbReference>
<dbReference type="Pfam" id="PF24472">
    <property type="entry name" value="ARM_KDM8_N"/>
    <property type="match status" value="1"/>
</dbReference>
<keyword evidence="7" id="KW-0560">Oxidoreductase</keyword>
<evidence type="ECO:0000256" key="8">
    <source>
        <dbReference type="ARBA" id="ARBA00023004"/>
    </source>
</evidence>
<dbReference type="SMART" id="SM00558">
    <property type="entry name" value="JmjC"/>
    <property type="match status" value="1"/>
</dbReference>
<dbReference type="InterPro" id="IPR056520">
    <property type="entry name" value="ARM_KDM8_N"/>
</dbReference>
<dbReference type="GO" id="GO:0031648">
    <property type="term" value="P:protein destabilization"/>
    <property type="evidence" value="ECO:0007669"/>
    <property type="project" value="UniProtKB-ARBA"/>
</dbReference>